<keyword evidence="2 7" id="KW-0812">Transmembrane</keyword>
<feature type="compositionally biased region" description="Basic and acidic residues" evidence="6">
    <location>
        <begin position="225"/>
        <end position="246"/>
    </location>
</feature>
<evidence type="ECO:0000256" key="3">
    <source>
        <dbReference type="ARBA" id="ARBA00022824"/>
    </source>
</evidence>
<accession>A0A099P0I5</accession>
<dbReference type="InterPro" id="IPR021013">
    <property type="entry name" value="ATPase_Vma12"/>
</dbReference>
<evidence type="ECO:0000256" key="4">
    <source>
        <dbReference type="ARBA" id="ARBA00022989"/>
    </source>
</evidence>
<reference evidence="9" key="1">
    <citation type="journal article" date="2014" name="Microb. Cell Fact.">
        <title>Exploiting Issatchenkia orientalis SD108 for succinic acid production.</title>
        <authorList>
            <person name="Xiao H."/>
            <person name="Shao Z."/>
            <person name="Jiang Y."/>
            <person name="Dole S."/>
            <person name="Zhao H."/>
        </authorList>
    </citation>
    <scope>NUCLEOTIDE SEQUENCE [LARGE SCALE GENOMIC DNA]</scope>
    <source>
        <strain evidence="9">SD108</strain>
    </source>
</reference>
<gene>
    <name evidence="8" type="ORF">JL09_g2414</name>
</gene>
<evidence type="ECO:0000256" key="7">
    <source>
        <dbReference type="SAM" id="Phobius"/>
    </source>
</evidence>
<keyword evidence="4 7" id="KW-1133">Transmembrane helix</keyword>
<dbReference type="AlphaFoldDB" id="A0A099P0I5"/>
<dbReference type="Pfam" id="PF11712">
    <property type="entry name" value="Vma12"/>
    <property type="match status" value="1"/>
</dbReference>
<feature type="compositionally biased region" description="Low complexity" evidence="6">
    <location>
        <begin position="249"/>
        <end position="265"/>
    </location>
</feature>
<dbReference type="GO" id="GO:0005789">
    <property type="term" value="C:endoplasmic reticulum membrane"/>
    <property type="evidence" value="ECO:0007669"/>
    <property type="project" value="UniProtKB-SubCell"/>
</dbReference>
<dbReference type="eggNOG" id="ENOG502RXKD">
    <property type="taxonomic scope" value="Eukaryota"/>
</dbReference>
<evidence type="ECO:0000256" key="2">
    <source>
        <dbReference type="ARBA" id="ARBA00022692"/>
    </source>
</evidence>
<comment type="caution">
    <text evidence="8">The sequence shown here is derived from an EMBL/GenBank/DDBJ whole genome shotgun (WGS) entry which is preliminary data.</text>
</comment>
<dbReference type="EMBL" id="JQFK01000020">
    <property type="protein sequence ID" value="KGK38380.1"/>
    <property type="molecule type" value="Genomic_DNA"/>
</dbReference>
<evidence type="ECO:0000313" key="9">
    <source>
        <dbReference type="Proteomes" id="UP000029867"/>
    </source>
</evidence>
<dbReference type="PANTHER" id="PTHR31394">
    <property type="entry name" value="TRANSMEMBRANE PROTEIN 199"/>
    <property type="match status" value="1"/>
</dbReference>
<dbReference type="GO" id="GO:0070072">
    <property type="term" value="P:vacuolar proton-transporting V-type ATPase complex assembly"/>
    <property type="evidence" value="ECO:0007669"/>
    <property type="project" value="InterPro"/>
</dbReference>
<name>A0A099P0I5_PICKU</name>
<comment type="subcellular location">
    <subcellularLocation>
        <location evidence="1">Endoplasmic reticulum membrane</location>
        <topology evidence="1">Multi-pass membrane protein</topology>
    </subcellularLocation>
</comment>
<keyword evidence="5 7" id="KW-0472">Membrane</keyword>
<evidence type="ECO:0008006" key="10">
    <source>
        <dbReference type="Google" id="ProtNLM"/>
    </source>
</evidence>
<evidence type="ECO:0000256" key="5">
    <source>
        <dbReference type="ARBA" id="ARBA00023136"/>
    </source>
</evidence>
<organism evidence="8 9">
    <name type="scientific">Pichia kudriavzevii</name>
    <name type="common">Yeast</name>
    <name type="synonym">Issatchenkia orientalis</name>
    <dbReference type="NCBI Taxonomy" id="4909"/>
    <lineage>
        <taxon>Eukaryota</taxon>
        <taxon>Fungi</taxon>
        <taxon>Dikarya</taxon>
        <taxon>Ascomycota</taxon>
        <taxon>Saccharomycotina</taxon>
        <taxon>Pichiomycetes</taxon>
        <taxon>Pichiales</taxon>
        <taxon>Pichiaceae</taxon>
        <taxon>Pichia</taxon>
    </lineage>
</organism>
<dbReference type="Proteomes" id="UP000029867">
    <property type="component" value="Unassembled WGS sequence"/>
</dbReference>
<proteinExistence type="predicted"/>
<protein>
    <recommendedName>
        <fullName evidence="10">Vacuolar ATPase assembly integral membrane protein VPH2</fullName>
    </recommendedName>
</protein>
<keyword evidence="3" id="KW-0256">Endoplasmic reticulum</keyword>
<feature type="transmembrane region" description="Helical" evidence="7">
    <location>
        <begin position="140"/>
        <end position="160"/>
    </location>
</feature>
<feature type="region of interest" description="Disordered" evidence="6">
    <location>
        <begin position="222"/>
        <end position="265"/>
    </location>
</feature>
<dbReference type="VEuPathDB" id="FungiDB:C5L36_0D03450"/>
<feature type="transmembrane region" description="Helical" evidence="7">
    <location>
        <begin position="172"/>
        <end position="197"/>
    </location>
</feature>
<sequence length="265" mass="30210">MLEYKYGEKVELLIRESGIEKTKKDILLTSGKVTFKELLDVLALCDGESRNIMHYMAELTPLIGVHEERPPIPKSEEYKKLMKRLRMQDEEKKYRRYLSRNESTLPTSVDSIGKYVFIPESERVHSSSAASMAKEVKHQLTTILNVFITCVSSGYAMWYWSGSSLGLASDYAIRMLLSLVVAIIVLIAEVVVFGGYVRKVDEARERERASVERKTVVETVVIKSGESKRQRPKEKPAQNGKRESKTKTKTTTKINTKINTKTKPE</sequence>
<evidence type="ECO:0000313" key="8">
    <source>
        <dbReference type="EMBL" id="KGK38380.1"/>
    </source>
</evidence>
<evidence type="ECO:0000256" key="6">
    <source>
        <dbReference type="SAM" id="MobiDB-lite"/>
    </source>
</evidence>
<dbReference type="HOGENOM" id="CLU_091774_0_0_1"/>
<evidence type="ECO:0000256" key="1">
    <source>
        <dbReference type="ARBA" id="ARBA00004477"/>
    </source>
</evidence>
<dbReference type="PANTHER" id="PTHR31394:SF1">
    <property type="entry name" value="TRANSMEMBRANE PROTEIN 199"/>
    <property type="match status" value="1"/>
</dbReference>